<dbReference type="EMBL" id="LFBV01000007">
    <property type="protein sequence ID" value="OKH92273.1"/>
    <property type="molecule type" value="Genomic_DNA"/>
</dbReference>
<accession>A0A1Q4V364</accession>
<dbReference type="RefSeq" id="WP_073792598.1">
    <property type="nucleotide sequence ID" value="NZ_LFBV01000007.1"/>
</dbReference>
<evidence type="ECO:0000256" key="2">
    <source>
        <dbReference type="SAM" id="MobiDB-lite"/>
    </source>
</evidence>
<dbReference type="PANTHER" id="PTHR43156:SF2">
    <property type="entry name" value="STAGE II SPORULATION PROTEIN E"/>
    <property type="match status" value="1"/>
</dbReference>
<evidence type="ECO:0000256" key="1">
    <source>
        <dbReference type="ARBA" id="ARBA00022801"/>
    </source>
</evidence>
<dbReference type="STRING" id="1048205.AB852_25455"/>
<sequence length="598" mass="62526">MPESVSAAGSADTVWSARLHELWRAAQDIDDVAQMSRYVYGLMLAEPGVVAVAGTRWNGRALTYVRSAVPGQPTRTTVAPPSGGAVAGPGRVSPPPGGAGTAGSSLTVCTHDLTVSGEDFDPERAVLAGAGAGYAVECRFGLGGSDWAAFSVGVADRAAADPGLVLRLSQLSEVLVASNQRIVEYRAHERRQTEDAFLAEASLQMDSSLDVQETLGRVARLAVPAVAEGCVVHLFQPDGALVPVASAHVAAEAQPWLSRVSGDDPWFAEFLRLALEKRESVVQECGAFTEGPFGPRAEGFGGRVRALSVSPLSARGKALGTLTFIYHRRSDEVAGLRVLDDLARRAALAIDTTTAYEQRRRHVEQLQHHLLPGALPDWPGLELGAAYQVADSSLEVGGDFYDAVVRADGGLALFVGDVCGRGAEAAALTGLARHTLRTLLEDGTAPAPALKRLNATLAAQSATRFVTALVAVLTHDGDGCLMEVASAGHPRPLVQRADGGTEDVAVGGMLLGVVPEIVAEPVAVRLGPGDTVVMFTDGLTEARSEEGVMFEGLLPDAVRRCGPSSGDMAERLIAMASDFRTTGDDDIAVLVAHVKGTR</sequence>
<dbReference type="SUPFAM" id="SSF55781">
    <property type="entry name" value="GAF domain-like"/>
    <property type="match status" value="1"/>
</dbReference>
<dbReference type="GO" id="GO:0016791">
    <property type="term" value="F:phosphatase activity"/>
    <property type="evidence" value="ECO:0007669"/>
    <property type="project" value="TreeGrafter"/>
</dbReference>
<reference evidence="4 5" key="1">
    <citation type="submission" date="2015-06" db="EMBL/GenBank/DDBJ databases">
        <title>Cloning and characterization of the uncialamcin biosynthetic gene cluster.</title>
        <authorList>
            <person name="Yan X."/>
            <person name="Huang T."/>
            <person name="Ge H."/>
            <person name="Shen B."/>
        </authorList>
    </citation>
    <scope>NUCLEOTIDE SEQUENCE [LARGE SCALE GENOMIC DNA]</scope>
    <source>
        <strain evidence="4 5">DCA2648</strain>
    </source>
</reference>
<dbReference type="SMART" id="SM00331">
    <property type="entry name" value="PP2C_SIG"/>
    <property type="match status" value="1"/>
</dbReference>
<dbReference type="SUPFAM" id="SSF81606">
    <property type="entry name" value="PP2C-like"/>
    <property type="match status" value="1"/>
</dbReference>
<evidence type="ECO:0000259" key="3">
    <source>
        <dbReference type="PROSITE" id="PS51746"/>
    </source>
</evidence>
<dbReference type="InterPro" id="IPR001932">
    <property type="entry name" value="PPM-type_phosphatase-like_dom"/>
</dbReference>
<organism evidence="4 5">
    <name type="scientific">Streptomyces uncialis</name>
    <dbReference type="NCBI Taxonomy" id="1048205"/>
    <lineage>
        <taxon>Bacteria</taxon>
        <taxon>Bacillati</taxon>
        <taxon>Actinomycetota</taxon>
        <taxon>Actinomycetes</taxon>
        <taxon>Kitasatosporales</taxon>
        <taxon>Streptomycetaceae</taxon>
        <taxon>Streptomyces</taxon>
    </lineage>
</organism>
<dbReference type="Gene3D" id="3.60.40.10">
    <property type="entry name" value="PPM-type phosphatase domain"/>
    <property type="match status" value="1"/>
</dbReference>
<dbReference type="InterPro" id="IPR052016">
    <property type="entry name" value="Bact_Sigma-Reg"/>
</dbReference>
<dbReference type="PANTHER" id="PTHR43156">
    <property type="entry name" value="STAGE II SPORULATION PROTEIN E-RELATED"/>
    <property type="match status" value="1"/>
</dbReference>
<dbReference type="InterPro" id="IPR003018">
    <property type="entry name" value="GAF"/>
</dbReference>
<dbReference type="Pfam" id="PF07228">
    <property type="entry name" value="SpoIIE"/>
    <property type="match status" value="1"/>
</dbReference>
<dbReference type="Proteomes" id="UP000186455">
    <property type="component" value="Unassembled WGS sequence"/>
</dbReference>
<evidence type="ECO:0000313" key="4">
    <source>
        <dbReference type="EMBL" id="OKH92273.1"/>
    </source>
</evidence>
<proteinExistence type="predicted"/>
<comment type="caution">
    <text evidence="4">The sequence shown here is derived from an EMBL/GenBank/DDBJ whole genome shotgun (WGS) entry which is preliminary data.</text>
</comment>
<dbReference type="InterPro" id="IPR029016">
    <property type="entry name" value="GAF-like_dom_sf"/>
</dbReference>
<dbReference type="AlphaFoldDB" id="A0A1Q4V364"/>
<feature type="compositionally biased region" description="Low complexity" evidence="2">
    <location>
        <begin position="78"/>
        <end position="91"/>
    </location>
</feature>
<evidence type="ECO:0000313" key="5">
    <source>
        <dbReference type="Proteomes" id="UP000186455"/>
    </source>
</evidence>
<keyword evidence="1" id="KW-0378">Hydrolase</keyword>
<feature type="region of interest" description="Disordered" evidence="2">
    <location>
        <begin position="72"/>
        <end position="103"/>
    </location>
</feature>
<gene>
    <name evidence="4" type="ORF">AB852_25455</name>
</gene>
<dbReference type="SMART" id="SM00065">
    <property type="entry name" value="GAF"/>
    <property type="match status" value="1"/>
</dbReference>
<dbReference type="InterPro" id="IPR036457">
    <property type="entry name" value="PPM-type-like_dom_sf"/>
</dbReference>
<dbReference type="PROSITE" id="PS51746">
    <property type="entry name" value="PPM_2"/>
    <property type="match status" value="1"/>
</dbReference>
<dbReference type="Gene3D" id="3.30.450.40">
    <property type="match status" value="1"/>
</dbReference>
<protein>
    <recommendedName>
        <fullName evidence="3">PPM-type phosphatase domain-containing protein</fullName>
    </recommendedName>
</protein>
<name>A0A1Q4V364_9ACTN</name>
<keyword evidence="5" id="KW-1185">Reference proteome</keyword>
<feature type="domain" description="PPM-type phosphatase" evidence="3">
    <location>
        <begin position="382"/>
        <end position="594"/>
    </location>
</feature>